<sequence>MAVFSLTPLYSVPSPSPVPQSEFSEDIRLRTTSRALRTGRVSASALSQRSRPESPCPASIPSKYRTVFYQLTENKGFQMQSPRFDSNRYFTDVPSPGSYDITHDTLIRNTTSLSTKGTCNFGSKTKRFSKAKTPVLGPASYFPILLKKDFNQSKVSRLFKEPTTQQVLSDTKTPSPNKYDLRSTEYPEFSEDYSIFKSKTPRIIDTAYSVYSNPGPGQYNIDDSSTHSQPIQYSSVFKSKSTRAGVHDNKLSPGPADYFPYVHTKQQNKSTHTV</sequence>
<dbReference type="GO" id="GO:0001939">
    <property type="term" value="C:female pronucleus"/>
    <property type="evidence" value="ECO:0007669"/>
    <property type="project" value="TreeGrafter"/>
</dbReference>
<keyword evidence="6" id="KW-1185">Reference proteome</keyword>
<dbReference type="EMBL" id="JAKMXF010000033">
    <property type="protein sequence ID" value="KAI6660577.1"/>
    <property type="molecule type" value="Genomic_DNA"/>
</dbReference>
<evidence type="ECO:0000256" key="1">
    <source>
        <dbReference type="ARBA" id="ARBA00004123"/>
    </source>
</evidence>
<evidence type="ECO:0000313" key="5">
    <source>
        <dbReference type="EMBL" id="KAI6660577.1"/>
    </source>
</evidence>
<dbReference type="Proteomes" id="UP001165289">
    <property type="component" value="Unassembled WGS sequence"/>
</dbReference>
<evidence type="ECO:0000256" key="4">
    <source>
        <dbReference type="ARBA" id="ARBA00023242"/>
    </source>
</evidence>
<protein>
    <submittedName>
        <fullName evidence="5">O(6)-methylguanine-induced apoptosis 2-like</fullName>
    </submittedName>
</protein>
<keyword evidence="3" id="KW-0963">Cytoplasm</keyword>
<proteinExistence type="predicted"/>
<keyword evidence="4" id="KW-0539">Nucleus</keyword>
<comment type="subcellular location">
    <subcellularLocation>
        <location evidence="2">Cytoplasm</location>
    </subcellularLocation>
    <subcellularLocation>
        <location evidence="1">Nucleus</location>
    </subcellularLocation>
</comment>
<dbReference type="GO" id="GO:0044727">
    <property type="term" value="P:epigenetic programing of male pronucleus"/>
    <property type="evidence" value="ECO:0007669"/>
    <property type="project" value="TreeGrafter"/>
</dbReference>
<dbReference type="PANTHER" id="PTHR35678:SF1">
    <property type="entry name" value="PROTEIN STPG4"/>
    <property type="match status" value="1"/>
</dbReference>
<dbReference type="GO" id="GO:0001940">
    <property type="term" value="C:male pronucleus"/>
    <property type="evidence" value="ECO:0007669"/>
    <property type="project" value="TreeGrafter"/>
</dbReference>
<dbReference type="GO" id="GO:0042393">
    <property type="term" value="F:histone binding"/>
    <property type="evidence" value="ECO:0007669"/>
    <property type="project" value="TreeGrafter"/>
</dbReference>
<dbReference type="GO" id="GO:0005737">
    <property type="term" value="C:cytoplasm"/>
    <property type="evidence" value="ECO:0007669"/>
    <property type="project" value="UniProtKB-SubCell"/>
</dbReference>
<name>A0AAV7KGY0_9METZ</name>
<reference evidence="5 6" key="1">
    <citation type="journal article" date="2023" name="BMC Biol.">
        <title>The compact genome of the sponge Oopsacas minuta (Hexactinellida) is lacking key metazoan core genes.</title>
        <authorList>
            <person name="Santini S."/>
            <person name="Schenkelaars Q."/>
            <person name="Jourda C."/>
            <person name="Duchesne M."/>
            <person name="Belahbib H."/>
            <person name="Rocher C."/>
            <person name="Selva M."/>
            <person name="Riesgo A."/>
            <person name="Vervoort M."/>
            <person name="Leys S.P."/>
            <person name="Kodjabachian L."/>
            <person name="Le Bivic A."/>
            <person name="Borchiellini C."/>
            <person name="Claverie J.M."/>
            <person name="Renard E."/>
        </authorList>
    </citation>
    <scope>NUCLEOTIDE SEQUENCE [LARGE SCALE GENOMIC DNA]</scope>
    <source>
        <strain evidence="5">SPO-2</strain>
    </source>
</reference>
<accession>A0AAV7KGY0</accession>
<evidence type="ECO:0000313" key="6">
    <source>
        <dbReference type="Proteomes" id="UP001165289"/>
    </source>
</evidence>
<evidence type="ECO:0000256" key="3">
    <source>
        <dbReference type="ARBA" id="ARBA00022490"/>
    </source>
</evidence>
<dbReference type="AlphaFoldDB" id="A0AAV7KGY0"/>
<dbReference type="InterPro" id="IPR010736">
    <property type="entry name" value="SHIPPO-rpt"/>
</dbReference>
<comment type="caution">
    <text evidence="5">The sequence shown here is derived from an EMBL/GenBank/DDBJ whole genome shotgun (WGS) entry which is preliminary data.</text>
</comment>
<gene>
    <name evidence="5" type="ORF">LOD99_14161</name>
</gene>
<evidence type="ECO:0000256" key="2">
    <source>
        <dbReference type="ARBA" id="ARBA00004496"/>
    </source>
</evidence>
<organism evidence="5 6">
    <name type="scientific">Oopsacas minuta</name>
    <dbReference type="NCBI Taxonomy" id="111878"/>
    <lineage>
        <taxon>Eukaryota</taxon>
        <taxon>Metazoa</taxon>
        <taxon>Porifera</taxon>
        <taxon>Hexactinellida</taxon>
        <taxon>Hexasterophora</taxon>
        <taxon>Lyssacinosida</taxon>
        <taxon>Leucopsacidae</taxon>
        <taxon>Oopsacas</taxon>
    </lineage>
</organism>
<dbReference type="GO" id="GO:0003682">
    <property type="term" value="F:chromatin binding"/>
    <property type="evidence" value="ECO:0007669"/>
    <property type="project" value="TreeGrafter"/>
</dbReference>
<dbReference type="Pfam" id="PF07004">
    <property type="entry name" value="SHIPPO-rpt"/>
    <property type="match status" value="2"/>
</dbReference>
<dbReference type="GO" id="GO:0042585">
    <property type="term" value="C:germinal vesicle"/>
    <property type="evidence" value="ECO:0007669"/>
    <property type="project" value="TreeGrafter"/>
</dbReference>
<dbReference type="PANTHER" id="PTHR35678">
    <property type="entry name" value="PROTEIN STPG4"/>
    <property type="match status" value="1"/>
</dbReference>